<dbReference type="Gene3D" id="6.10.340.10">
    <property type="match status" value="1"/>
</dbReference>
<evidence type="ECO:0000256" key="3">
    <source>
        <dbReference type="ARBA" id="ARBA00012438"/>
    </source>
</evidence>
<dbReference type="Pfam" id="PF00512">
    <property type="entry name" value="HisKA"/>
    <property type="match status" value="1"/>
</dbReference>
<feature type="domain" description="Histidine kinase" evidence="13">
    <location>
        <begin position="362"/>
        <end position="581"/>
    </location>
</feature>
<keyword evidence="9" id="KW-0067">ATP-binding</keyword>
<dbReference type="SUPFAM" id="SSF47384">
    <property type="entry name" value="Homodimeric domain of signal transducing histidine kinase"/>
    <property type="match status" value="1"/>
</dbReference>
<evidence type="ECO:0000256" key="9">
    <source>
        <dbReference type="ARBA" id="ARBA00022840"/>
    </source>
</evidence>
<evidence type="ECO:0000313" key="15">
    <source>
        <dbReference type="EMBL" id="MDQ0188450.1"/>
    </source>
</evidence>
<dbReference type="EC" id="2.7.13.3" evidence="3"/>
<feature type="transmembrane region" description="Helical" evidence="12">
    <location>
        <begin position="12"/>
        <end position="36"/>
    </location>
</feature>
<keyword evidence="12" id="KW-1133">Transmembrane helix</keyword>
<dbReference type="PRINTS" id="PR00344">
    <property type="entry name" value="BCTRLSENSOR"/>
</dbReference>
<evidence type="ECO:0000256" key="8">
    <source>
        <dbReference type="ARBA" id="ARBA00022777"/>
    </source>
</evidence>
<keyword evidence="12" id="KW-0812">Transmembrane</keyword>
<dbReference type="Gene3D" id="3.30.565.10">
    <property type="entry name" value="Histidine kinase-like ATPase, C-terminal domain"/>
    <property type="match status" value="1"/>
</dbReference>
<evidence type="ECO:0000259" key="13">
    <source>
        <dbReference type="PROSITE" id="PS50109"/>
    </source>
</evidence>
<keyword evidence="8 15" id="KW-0418">Kinase</keyword>
<comment type="catalytic activity">
    <reaction evidence="1">
        <text>ATP + protein L-histidine = ADP + protein N-phospho-L-histidine.</text>
        <dbReference type="EC" id="2.7.13.3"/>
    </reaction>
</comment>
<feature type="domain" description="HAMP" evidence="14">
    <location>
        <begin position="186"/>
        <end position="238"/>
    </location>
</feature>
<dbReference type="Pfam" id="PF00672">
    <property type="entry name" value="HAMP"/>
    <property type="match status" value="1"/>
</dbReference>
<evidence type="ECO:0000256" key="5">
    <source>
        <dbReference type="ARBA" id="ARBA00022553"/>
    </source>
</evidence>
<keyword evidence="10" id="KW-0902">Two-component regulatory system</keyword>
<dbReference type="Gene3D" id="1.10.287.130">
    <property type="match status" value="1"/>
</dbReference>
<dbReference type="PANTHER" id="PTHR42878">
    <property type="entry name" value="TWO-COMPONENT HISTIDINE KINASE"/>
    <property type="match status" value="1"/>
</dbReference>
<dbReference type="InterPro" id="IPR004358">
    <property type="entry name" value="Sig_transdc_His_kin-like_C"/>
</dbReference>
<dbReference type="SUPFAM" id="SSF55874">
    <property type="entry name" value="ATPase domain of HSP90 chaperone/DNA topoisomerase II/histidine kinase"/>
    <property type="match status" value="1"/>
</dbReference>
<evidence type="ECO:0000256" key="11">
    <source>
        <dbReference type="ARBA" id="ARBA00023136"/>
    </source>
</evidence>
<keyword evidence="16" id="KW-1185">Reference proteome</keyword>
<evidence type="ECO:0000256" key="7">
    <source>
        <dbReference type="ARBA" id="ARBA00022741"/>
    </source>
</evidence>
<dbReference type="CDD" id="cd00075">
    <property type="entry name" value="HATPase"/>
    <property type="match status" value="1"/>
</dbReference>
<dbReference type="InterPro" id="IPR003661">
    <property type="entry name" value="HisK_dim/P_dom"/>
</dbReference>
<keyword evidence="4" id="KW-1003">Cell membrane</keyword>
<evidence type="ECO:0000256" key="2">
    <source>
        <dbReference type="ARBA" id="ARBA00004651"/>
    </source>
</evidence>
<accession>A0ABT9XE85</accession>
<organism evidence="15 16">
    <name type="scientific">Alicyclobacillus cycloheptanicus</name>
    <dbReference type="NCBI Taxonomy" id="1457"/>
    <lineage>
        <taxon>Bacteria</taxon>
        <taxon>Bacillati</taxon>
        <taxon>Bacillota</taxon>
        <taxon>Bacilli</taxon>
        <taxon>Bacillales</taxon>
        <taxon>Alicyclobacillaceae</taxon>
        <taxon>Alicyclobacillus</taxon>
    </lineage>
</organism>
<evidence type="ECO:0000313" key="16">
    <source>
        <dbReference type="Proteomes" id="UP001232973"/>
    </source>
</evidence>
<dbReference type="InterPro" id="IPR035965">
    <property type="entry name" value="PAS-like_dom_sf"/>
</dbReference>
<keyword evidence="5" id="KW-0597">Phosphoprotein</keyword>
<dbReference type="SUPFAM" id="SSF55785">
    <property type="entry name" value="PYP-like sensor domain (PAS domain)"/>
    <property type="match status" value="1"/>
</dbReference>
<evidence type="ECO:0000256" key="4">
    <source>
        <dbReference type="ARBA" id="ARBA00022475"/>
    </source>
</evidence>
<dbReference type="EMBL" id="JAUSTP010000001">
    <property type="protein sequence ID" value="MDQ0188450.1"/>
    <property type="molecule type" value="Genomic_DNA"/>
</dbReference>
<dbReference type="Gene3D" id="3.30.450.20">
    <property type="entry name" value="PAS domain"/>
    <property type="match status" value="1"/>
</dbReference>
<dbReference type="SMART" id="SM00387">
    <property type="entry name" value="HATPase_c"/>
    <property type="match status" value="1"/>
</dbReference>
<dbReference type="InterPro" id="IPR036097">
    <property type="entry name" value="HisK_dim/P_sf"/>
</dbReference>
<dbReference type="RefSeq" id="WP_274455850.1">
    <property type="nucleotide sequence ID" value="NZ_CP067097.1"/>
</dbReference>
<evidence type="ECO:0000256" key="1">
    <source>
        <dbReference type="ARBA" id="ARBA00000085"/>
    </source>
</evidence>
<dbReference type="InterPro" id="IPR003660">
    <property type="entry name" value="HAMP_dom"/>
</dbReference>
<proteinExistence type="predicted"/>
<dbReference type="CDD" id="cd06225">
    <property type="entry name" value="HAMP"/>
    <property type="match status" value="1"/>
</dbReference>
<dbReference type="PROSITE" id="PS50885">
    <property type="entry name" value="HAMP"/>
    <property type="match status" value="1"/>
</dbReference>
<dbReference type="SMART" id="SM00388">
    <property type="entry name" value="HisKA"/>
    <property type="match status" value="1"/>
</dbReference>
<evidence type="ECO:0000256" key="12">
    <source>
        <dbReference type="SAM" id="Phobius"/>
    </source>
</evidence>
<keyword evidence="6 15" id="KW-0808">Transferase</keyword>
<dbReference type="PROSITE" id="PS50109">
    <property type="entry name" value="HIS_KIN"/>
    <property type="match status" value="1"/>
</dbReference>
<protein>
    <recommendedName>
        <fullName evidence="3">histidine kinase</fullName>
        <ecNumber evidence="3">2.7.13.3</ecNumber>
    </recommendedName>
</protein>
<dbReference type="PANTHER" id="PTHR42878:SF3">
    <property type="entry name" value="HISTIDINE PROTEIN KINASE SAES"/>
    <property type="match status" value="1"/>
</dbReference>
<keyword evidence="11 12" id="KW-0472">Membrane</keyword>
<sequence>MSARLLRIVRDSIVAKLWLTIVSMVLLVLLLLTFLLQQFFTNYFYQNQSQNLARVAASVQHLATADQLSVVGEIARQLASVEDVNISVDVPYTSDQRMKTAYDTFSTAQRNRFLAGKAVSITSKQGGAAVVSVYLKIPAKPQPGMIIVSQHTSVLAEPLITMRNIILFAMALGVLLTTGLAFVVSKNLSRPLLQMNEVAEEMAKGNFGWRIKVSTNDEVGRLGRKFNALASELAQSIQTLSMERDQLSGILSSLEDGVIATDLEGNITLANPPAVRRLTSLNFEETGIAELNKLPDSMSKLLDMAIERGDSIVRETSWQGRHMIIRMTPLYDGSKIRAIVSVLRDITEERRLDRLRKDFIANVSHELRTPLSMLQGYTEALLDEFGDDPEQRRELTEIILDETLRMRRLVNGLLDLAQLESGQFQMNFSESDVIALVKRVARKFQTLAVERGIGLRVDVPTDPVVVNGDPDRLEQVFTNLVDNAIRHTQEGGCVRLAVSCSSRHANIRVADTGSGIPEEDLPYIWERFYKADKARTRGASGGIGLGLAITKHIVVEHGGDIIVESKMGQGTTFTVALPLLQQNGM</sequence>
<evidence type="ECO:0000259" key="14">
    <source>
        <dbReference type="PROSITE" id="PS50885"/>
    </source>
</evidence>
<dbReference type="GO" id="GO:0004673">
    <property type="term" value="F:protein histidine kinase activity"/>
    <property type="evidence" value="ECO:0007669"/>
    <property type="project" value="UniProtKB-EC"/>
</dbReference>
<keyword evidence="7" id="KW-0547">Nucleotide-binding</keyword>
<dbReference type="SUPFAM" id="SSF158472">
    <property type="entry name" value="HAMP domain-like"/>
    <property type="match status" value="1"/>
</dbReference>
<dbReference type="InterPro" id="IPR005467">
    <property type="entry name" value="His_kinase_dom"/>
</dbReference>
<dbReference type="Proteomes" id="UP001232973">
    <property type="component" value="Unassembled WGS sequence"/>
</dbReference>
<dbReference type="Pfam" id="PF02518">
    <property type="entry name" value="HATPase_c"/>
    <property type="match status" value="1"/>
</dbReference>
<name>A0ABT9XE85_9BACL</name>
<evidence type="ECO:0000256" key="6">
    <source>
        <dbReference type="ARBA" id="ARBA00022679"/>
    </source>
</evidence>
<dbReference type="SMART" id="SM00304">
    <property type="entry name" value="HAMP"/>
    <property type="match status" value="1"/>
</dbReference>
<dbReference type="InterPro" id="IPR003594">
    <property type="entry name" value="HATPase_dom"/>
</dbReference>
<dbReference type="CDD" id="cd00082">
    <property type="entry name" value="HisKA"/>
    <property type="match status" value="1"/>
</dbReference>
<dbReference type="InterPro" id="IPR050351">
    <property type="entry name" value="BphY/WalK/GraS-like"/>
</dbReference>
<evidence type="ECO:0000256" key="10">
    <source>
        <dbReference type="ARBA" id="ARBA00023012"/>
    </source>
</evidence>
<comment type="caution">
    <text evidence="15">The sequence shown here is derived from an EMBL/GenBank/DDBJ whole genome shotgun (WGS) entry which is preliminary data.</text>
</comment>
<gene>
    <name evidence="15" type="ORF">J2S03_000254</name>
</gene>
<reference evidence="15 16" key="1">
    <citation type="submission" date="2023-07" db="EMBL/GenBank/DDBJ databases">
        <title>Genomic Encyclopedia of Type Strains, Phase IV (KMG-IV): sequencing the most valuable type-strain genomes for metagenomic binning, comparative biology and taxonomic classification.</title>
        <authorList>
            <person name="Goeker M."/>
        </authorList>
    </citation>
    <scope>NUCLEOTIDE SEQUENCE [LARGE SCALE GENOMIC DNA]</scope>
    <source>
        <strain evidence="15 16">DSM 4006</strain>
    </source>
</reference>
<comment type="subcellular location">
    <subcellularLocation>
        <location evidence="2">Cell membrane</location>
        <topology evidence="2">Multi-pass membrane protein</topology>
    </subcellularLocation>
</comment>
<dbReference type="InterPro" id="IPR036890">
    <property type="entry name" value="HATPase_C_sf"/>
</dbReference>